<dbReference type="RefSeq" id="XP_009046779.1">
    <property type="nucleotide sequence ID" value="XM_009048531.1"/>
</dbReference>
<evidence type="ECO:0000313" key="1">
    <source>
        <dbReference type="EMBL" id="ESP02563.1"/>
    </source>
</evidence>
<dbReference type="AlphaFoldDB" id="V4AYA9"/>
<organism evidence="1 2">
    <name type="scientific">Lottia gigantea</name>
    <name type="common">Giant owl limpet</name>
    <dbReference type="NCBI Taxonomy" id="225164"/>
    <lineage>
        <taxon>Eukaryota</taxon>
        <taxon>Metazoa</taxon>
        <taxon>Spiralia</taxon>
        <taxon>Lophotrochozoa</taxon>
        <taxon>Mollusca</taxon>
        <taxon>Gastropoda</taxon>
        <taxon>Patellogastropoda</taxon>
        <taxon>Lottioidea</taxon>
        <taxon>Lottiidae</taxon>
        <taxon>Lottia</taxon>
    </lineage>
</organism>
<keyword evidence="2" id="KW-1185">Reference proteome</keyword>
<evidence type="ECO:0000313" key="2">
    <source>
        <dbReference type="Proteomes" id="UP000030746"/>
    </source>
</evidence>
<sequence>MDFGTTGDIENWSSFHSTYWKAFNDFWKKLYKFEFRVLTWEEMANELVDYLPLYCGEQADTIDLGQFDDDLLEKISINCYIAATNVRLGIKMMQIEAKGVPDSFIMSRNSWNFLQGLVQHFQELIWEVQEI</sequence>
<protein>
    <submittedName>
        <fullName evidence="1">Uncharacterized protein</fullName>
    </submittedName>
</protein>
<proteinExistence type="predicted"/>
<accession>V4AYA9</accession>
<dbReference type="GeneID" id="20241958"/>
<dbReference type="EMBL" id="KB200183">
    <property type="protein sequence ID" value="ESP02563.1"/>
    <property type="molecule type" value="Genomic_DNA"/>
</dbReference>
<dbReference type="HOGENOM" id="CLU_1929940_0_0_1"/>
<reference evidence="1 2" key="1">
    <citation type="journal article" date="2013" name="Nature">
        <title>Insights into bilaterian evolution from three spiralian genomes.</title>
        <authorList>
            <person name="Simakov O."/>
            <person name="Marletaz F."/>
            <person name="Cho S.J."/>
            <person name="Edsinger-Gonzales E."/>
            <person name="Havlak P."/>
            <person name="Hellsten U."/>
            <person name="Kuo D.H."/>
            <person name="Larsson T."/>
            <person name="Lv J."/>
            <person name="Arendt D."/>
            <person name="Savage R."/>
            <person name="Osoegawa K."/>
            <person name="de Jong P."/>
            <person name="Grimwood J."/>
            <person name="Chapman J.A."/>
            <person name="Shapiro H."/>
            <person name="Aerts A."/>
            <person name="Otillar R.P."/>
            <person name="Terry A.Y."/>
            <person name="Boore J.L."/>
            <person name="Grigoriev I.V."/>
            <person name="Lindberg D.R."/>
            <person name="Seaver E.C."/>
            <person name="Weisblat D.A."/>
            <person name="Putnam N.H."/>
            <person name="Rokhsar D.S."/>
        </authorList>
    </citation>
    <scope>NUCLEOTIDE SEQUENCE [LARGE SCALE GENOMIC DNA]</scope>
</reference>
<name>V4AYA9_LOTGI</name>
<dbReference type="CTD" id="20241958"/>
<dbReference type="Proteomes" id="UP000030746">
    <property type="component" value="Unassembled WGS sequence"/>
</dbReference>
<dbReference type="KEGG" id="lgi:LOTGIDRAFT_171963"/>
<gene>
    <name evidence="1" type="ORF">LOTGIDRAFT_171963</name>
</gene>